<reference evidence="1" key="1">
    <citation type="submission" date="2020-05" db="EMBL/GenBank/DDBJ databases">
        <title>Large-scale comparative analyses of tick genomes elucidate their genetic diversity and vector capacities.</title>
        <authorList>
            <person name="Jia N."/>
            <person name="Wang J."/>
            <person name="Shi W."/>
            <person name="Du L."/>
            <person name="Sun Y."/>
            <person name="Zhan W."/>
            <person name="Jiang J."/>
            <person name="Wang Q."/>
            <person name="Zhang B."/>
            <person name="Ji P."/>
            <person name="Sakyi L.B."/>
            <person name="Cui X."/>
            <person name="Yuan T."/>
            <person name="Jiang B."/>
            <person name="Yang W."/>
            <person name="Lam T.T.-Y."/>
            <person name="Chang Q."/>
            <person name="Ding S."/>
            <person name="Wang X."/>
            <person name="Zhu J."/>
            <person name="Ruan X."/>
            <person name="Zhao L."/>
            <person name="Wei J."/>
            <person name="Que T."/>
            <person name="Du C."/>
            <person name="Cheng J."/>
            <person name="Dai P."/>
            <person name="Han X."/>
            <person name="Huang E."/>
            <person name="Gao Y."/>
            <person name="Liu J."/>
            <person name="Shao H."/>
            <person name="Ye R."/>
            <person name="Li L."/>
            <person name="Wei W."/>
            <person name="Wang X."/>
            <person name="Wang C."/>
            <person name="Yang T."/>
            <person name="Huo Q."/>
            <person name="Li W."/>
            <person name="Guo W."/>
            <person name="Chen H."/>
            <person name="Zhou L."/>
            <person name="Ni X."/>
            <person name="Tian J."/>
            <person name="Zhou Y."/>
            <person name="Sheng Y."/>
            <person name="Liu T."/>
            <person name="Pan Y."/>
            <person name="Xia L."/>
            <person name="Li J."/>
            <person name="Zhao F."/>
            <person name="Cao W."/>
        </authorList>
    </citation>
    <scope>NUCLEOTIDE SEQUENCE</scope>
    <source>
        <strain evidence="1">Hyas-2018</strain>
    </source>
</reference>
<gene>
    <name evidence="1" type="ORF">HPB50_026257</name>
</gene>
<dbReference type="EMBL" id="CM023484">
    <property type="protein sequence ID" value="KAH6934640.1"/>
    <property type="molecule type" value="Genomic_DNA"/>
</dbReference>
<sequence length="151" mass="15996">MRLACLPSNESLDLEDVVLQLGDRYSGASAPVRRVVGSFSPLLRQSLLKPLDGPSGRPKAPALSKPSRLRFESPLAALGPVCWHCPSRAGRSTIPSGRSLILFSSGVVVGLRESRLEKEEAGDGAAAVPTQPPLPRPSQQPAPMLLTTPRA</sequence>
<accession>A0ACB7SJ87</accession>
<organism evidence="1 2">
    <name type="scientific">Hyalomma asiaticum</name>
    <name type="common">Tick</name>
    <dbReference type="NCBI Taxonomy" id="266040"/>
    <lineage>
        <taxon>Eukaryota</taxon>
        <taxon>Metazoa</taxon>
        <taxon>Ecdysozoa</taxon>
        <taxon>Arthropoda</taxon>
        <taxon>Chelicerata</taxon>
        <taxon>Arachnida</taxon>
        <taxon>Acari</taxon>
        <taxon>Parasitiformes</taxon>
        <taxon>Ixodida</taxon>
        <taxon>Ixodoidea</taxon>
        <taxon>Ixodidae</taxon>
        <taxon>Hyalomminae</taxon>
        <taxon>Hyalomma</taxon>
    </lineage>
</organism>
<name>A0ACB7SJ87_HYAAI</name>
<keyword evidence="2" id="KW-1185">Reference proteome</keyword>
<proteinExistence type="predicted"/>
<evidence type="ECO:0000313" key="1">
    <source>
        <dbReference type="EMBL" id="KAH6934640.1"/>
    </source>
</evidence>
<dbReference type="Proteomes" id="UP000821845">
    <property type="component" value="Chromosome 4"/>
</dbReference>
<protein>
    <submittedName>
        <fullName evidence="1">Uncharacterized protein</fullName>
    </submittedName>
</protein>
<evidence type="ECO:0000313" key="2">
    <source>
        <dbReference type="Proteomes" id="UP000821845"/>
    </source>
</evidence>
<comment type="caution">
    <text evidence="1">The sequence shown here is derived from an EMBL/GenBank/DDBJ whole genome shotgun (WGS) entry which is preliminary data.</text>
</comment>